<sequence length="62" mass="7155">MRGPIPDQITVKRSEMLASEKNERYIRESREVKQYSTLETVIVAILGLIALGFVVYVLMHYV</sequence>
<dbReference type="KEGG" id="teu:TEU_09700"/>
<organism evidence="2 3">
    <name type="scientific">Thermococcus eurythermalis</name>
    <dbReference type="NCBI Taxonomy" id="1505907"/>
    <lineage>
        <taxon>Archaea</taxon>
        <taxon>Methanobacteriati</taxon>
        <taxon>Methanobacteriota</taxon>
        <taxon>Thermococci</taxon>
        <taxon>Thermococcales</taxon>
        <taxon>Thermococcaceae</taxon>
        <taxon>Thermococcus</taxon>
    </lineage>
</organism>
<accession>A0A097QVT5</accession>
<name>A0A097QVT5_9EURY</name>
<protein>
    <submittedName>
        <fullName evidence="2">Uncharacterized protein</fullName>
    </submittedName>
</protein>
<dbReference type="EMBL" id="CP008887">
    <property type="protein sequence ID" value="AIU70583.1"/>
    <property type="molecule type" value="Genomic_DNA"/>
</dbReference>
<keyword evidence="1" id="KW-0472">Membrane</keyword>
<dbReference type="HOGENOM" id="CLU_2893450_0_0_2"/>
<keyword evidence="1" id="KW-1133">Transmembrane helix</keyword>
<keyword evidence="1" id="KW-0812">Transmembrane</keyword>
<evidence type="ECO:0000256" key="1">
    <source>
        <dbReference type="SAM" id="Phobius"/>
    </source>
</evidence>
<reference evidence="2 3" key="1">
    <citation type="journal article" date="2015" name="Int. J. Syst. Evol. Microbiol.">
        <title>Thermococcus eurythermalis sp. nov., a conditional piezophilic hyperthermophilic archaeon with a wide temperature range isolated from an oil-immersed chimney in the Guaymas Basin.</title>
        <authorList>
            <person name="Zhao W."/>
            <person name="Zeng X."/>
            <person name="Xiao X."/>
        </authorList>
    </citation>
    <scope>NUCLEOTIDE SEQUENCE [LARGE SCALE GENOMIC DNA]</scope>
    <source>
        <strain evidence="2 3">A501</strain>
    </source>
</reference>
<feature type="transmembrane region" description="Helical" evidence="1">
    <location>
        <begin position="37"/>
        <end position="59"/>
    </location>
</feature>
<dbReference type="AlphaFoldDB" id="A0A097QVT5"/>
<dbReference type="RefSeq" id="WP_050003548.1">
    <property type="nucleotide sequence ID" value="NZ_CP008887.1"/>
</dbReference>
<gene>
    <name evidence="2" type="ORF">TEU_09700</name>
</gene>
<proteinExistence type="predicted"/>
<dbReference type="STRING" id="1505907.TEU_09700"/>
<dbReference type="OrthoDB" id="102540at2157"/>
<dbReference type="GeneID" id="25153705"/>
<evidence type="ECO:0000313" key="3">
    <source>
        <dbReference type="Proteomes" id="UP000029980"/>
    </source>
</evidence>
<dbReference type="Proteomes" id="UP000029980">
    <property type="component" value="Chromosome"/>
</dbReference>
<keyword evidence="3" id="KW-1185">Reference proteome</keyword>
<evidence type="ECO:0000313" key="2">
    <source>
        <dbReference type="EMBL" id="AIU70583.1"/>
    </source>
</evidence>